<dbReference type="Proteomes" id="UP001232992">
    <property type="component" value="Unassembled WGS sequence"/>
</dbReference>
<organism evidence="1 2">
    <name type="scientific">Roseofilum casamattae BLCC-M143</name>
    <dbReference type="NCBI Taxonomy" id="3022442"/>
    <lineage>
        <taxon>Bacteria</taxon>
        <taxon>Bacillati</taxon>
        <taxon>Cyanobacteriota</taxon>
        <taxon>Cyanophyceae</taxon>
        <taxon>Desertifilales</taxon>
        <taxon>Desertifilaceae</taxon>
        <taxon>Roseofilum</taxon>
        <taxon>Roseofilum casamattae</taxon>
    </lineage>
</organism>
<evidence type="ECO:0000313" key="1">
    <source>
        <dbReference type="EMBL" id="MDJ1184835.1"/>
    </source>
</evidence>
<proteinExistence type="predicted"/>
<accession>A0ABT7C0J7</accession>
<gene>
    <name evidence="1" type="ORF">PMH09_16730</name>
</gene>
<evidence type="ECO:0000313" key="2">
    <source>
        <dbReference type="Proteomes" id="UP001232992"/>
    </source>
</evidence>
<sequence>MNLYFLVEGNRTEKKLYPQWLEYLIPALKRVKYHDLVVQNNYYLSSGGGYPGILDDALENAIDKIQEVRNYDYLVICVDADEDTVEERLDYIQTFMGEKKLNLGNTELKLIIQNRCIETWLLGNKNIFSKQPNQRPLLDYVRYYDVSQHDPELMGDYGMRNHADFHFKYLQEVFRAKQISYTKRNPGDAGKQYYLEELLKRISSNPTHLPTFQSFVEFCKAIAKRLYRHPSGLSMLY</sequence>
<name>A0ABT7C0J7_9CYAN</name>
<dbReference type="EMBL" id="JAQOSQ010000021">
    <property type="protein sequence ID" value="MDJ1184835.1"/>
    <property type="molecule type" value="Genomic_DNA"/>
</dbReference>
<keyword evidence="2" id="KW-1185">Reference proteome</keyword>
<comment type="caution">
    <text evidence="1">The sequence shown here is derived from an EMBL/GenBank/DDBJ whole genome shotgun (WGS) entry which is preliminary data.</text>
</comment>
<dbReference type="RefSeq" id="WP_283759492.1">
    <property type="nucleotide sequence ID" value="NZ_JAQOSQ010000021.1"/>
</dbReference>
<reference evidence="1 2" key="1">
    <citation type="submission" date="2023-01" db="EMBL/GenBank/DDBJ databases">
        <title>Novel diversity within Roseofilum (Cyanobacteria; Desertifilaceae) from marine benthic mats with descriptions of four novel species.</title>
        <authorList>
            <person name="Wang Y."/>
            <person name="Berthold D.E."/>
            <person name="Hu J."/>
            <person name="Lefler F.W."/>
            <person name="Laughinghouse H.D. IV."/>
        </authorList>
    </citation>
    <scope>NUCLEOTIDE SEQUENCE [LARGE SCALE GENOMIC DNA]</scope>
    <source>
        <strain evidence="1 2">BLCC-M143</strain>
    </source>
</reference>
<protein>
    <recommendedName>
        <fullName evidence="3">DUF4276 family protein</fullName>
    </recommendedName>
</protein>
<evidence type="ECO:0008006" key="3">
    <source>
        <dbReference type="Google" id="ProtNLM"/>
    </source>
</evidence>